<name>A0A840YHE6_9SPHN</name>
<evidence type="ECO:0000313" key="4">
    <source>
        <dbReference type="Proteomes" id="UP000527143"/>
    </source>
</evidence>
<organism evidence="3 4">
    <name type="scientific">Sphingomonas xinjiangensis</name>
    <dbReference type="NCBI Taxonomy" id="643568"/>
    <lineage>
        <taxon>Bacteria</taxon>
        <taxon>Pseudomonadati</taxon>
        <taxon>Pseudomonadota</taxon>
        <taxon>Alphaproteobacteria</taxon>
        <taxon>Sphingomonadales</taxon>
        <taxon>Sphingomonadaceae</taxon>
        <taxon>Sphingomonas</taxon>
    </lineage>
</organism>
<dbReference type="AlphaFoldDB" id="A0A840YHE6"/>
<keyword evidence="4" id="KW-1185">Reference proteome</keyword>
<sequence length="89" mass="9465">MGQGTANTGISVVLALVAATVLLFALGMALRKRGMLRSRGASLGWAILTLLPLFGSGFFLWSKHQVEKTTGETQKGVNELPPRQQGNTP</sequence>
<evidence type="ECO:0000313" key="3">
    <source>
        <dbReference type="EMBL" id="MBB5711419.1"/>
    </source>
</evidence>
<keyword evidence="2" id="KW-1133">Transmembrane helix</keyword>
<dbReference type="Proteomes" id="UP000527143">
    <property type="component" value="Unassembled WGS sequence"/>
</dbReference>
<reference evidence="3 4" key="1">
    <citation type="submission" date="2020-08" db="EMBL/GenBank/DDBJ databases">
        <title>Genomic Encyclopedia of Type Strains, Phase IV (KMG-IV): sequencing the most valuable type-strain genomes for metagenomic binning, comparative biology and taxonomic classification.</title>
        <authorList>
            <person name="Goeker M."/>
        </authorList>
    </citation>
    <scope>NUCLEOTIDE SEQUENCE [LARGE SCALE GENOMIC DNA]</scope>
    <source>
        <strain evidence="3 4">DSM 26736</strain>
    </source>
</reference>
<gene>
    <name evidence="3" type="ORF">FHT02_002663</name>
</gene>
<feature type="transmembrane region" description="Helical" evidence="2">
    <location>
        <begin position="12"/>
        <end position="30"/>
    </location>
</feature>
<comment type="caution">
    <text evidence="3">The sequence shown here is derived from an EMBL/GenBank/DDBJ whole genome shotgun (WGS) entry which is preliminary data.</text>
</comment>
<dbReference type="RefSeq" id="WP_184088206.1">
    <property type="nucleotide sequence ID" value="NZ_JACIJF010000007.1"/>
</dbReference>
<accession>A0A840YHE6</accession>
<evidence type="ECO:0000256" key="1">
    <source>
        <dbReference type="SAM" id="MobiDB-lite"/>
    </source>
</evidence>
<keyword evidence="2" id="KW-0472">Membrane</keyword>
<dbReference type="EMBL" id="JACIJF010000007">
    <property type="protein sequence ID" value="MBB5711419.1"/>
    <property type="molecule type" value="Genomic_DNA"/>
</dbReference>
<feature type="region of interest" description="Disordered" evidence="1">
    <location>
        <begin position="69"/>
        <end position="89"/>
    </location>
</feature>
<keyword evidence="2" id="KW-0812">Transmembrane</keyword>
<feature type="transmembrane region" description="Helical" evidence="2">
    <location>
        <begin position="42"/>
        <end position="61"/>
    </location>
</feature>
<evidence type="ECO:0000256" key="2">
    <source>
        <dbReference type="SAM" id="Phobius"/>
    </source>
</evidence>
<protein>
    <submittedName>
        <fullName evidence="3">Uncharacterized protein</fullName>
    </submittedName>
</protein>
<proteinExistence type="predicted"/>